<gene>
    <name evidence="5" type="ORF">A3G60_02065</name>
</gene>
<keyword evidence="2" id="KW-0067">ATP-binding</keyword>
<dbReference type="PANTHER" id="PTHR30580">
    <property type="entry name" value="PRIMOSOMAL PROTEIN N"/>
    <property type="match status" value="1"/>
</dbReference>
<dbReference type="Gene3D" id="3.40.1440.60">
    <property type="entry name" value="PriA, 3(prime) DNA-binding domain"/>
    <property type="match status" value="1"/>
</dbReference>
<dbReference type="InterPro" id="IPR042115">
    <property type="entry name" value="PriA_3primeBD_sf"/>
</dbReference>
<evidence type="ECO:0000313" key="6">
    <source>
        <dbReference type="Proteomes" id="UP000178996"/>
    </source>
</evidence>
<protein>
    <recommendedName>
        <fullName evidence="4">Primosomal protein N' 3' DNA-binding domain-containing protein</fullName>
    </recommendedName>
</protein>
<dbReference type="Proteomes" id="UP000178996">
    <property type="component" value="Unassembled WGS sequence"/>
</dbReference>
<dbReference type="SUPFAM" id="SSF52540">
    <property type="entry name" value="P-loop containing nucleoside triphosphate hydrolases"/>
    <property type="match status" value="1"/>
</dbReference>
<dbReference type="GO" id="GO:0043138">
    <property type="term" value="F:3'-5' DNA helicase activity"/>
    <property type="evidence" value="ECO:0007669"/>
    <property type="project" value="TreeGrafter"/>
</dbReference>
<dbReference type="GO" id="GO:0006270">
    <property type="term" value="P:DNA replication initiation"/>
    <property type="evidence" value="ECO:0007669"/>
    <property type="project" value="TreeGrafter"/>
</dbReference>
<dbReference type="GO" id="GO:0006302">
    <property type="term" value="P:double-strand break repair"/>
    <property type="evidence" value="ECO:0007669"/>
    <property type="project" value="TreeGrafter"/>
</dbReference>
<dbReference type="PANTHER" id="PTHR30580:SF0">
    <property type="entry name" value="PRIMOSOMAL PROTEIN N"/>
    <property type="match status" value="1"/>
</dbReference>
<feature type="domain" description="Primosomal protein N' 3' DNA-binding" evidence="4">
    <location>
        <begin position="23"/>
        <end position="108"/>
    </location>
</feature>
<name>A0A1G2H209_9BACT</name>
<proteinExistence type="predicted"/>
<evidence type="ECO:0000256" key="1">
    <source>
        <dbReference type="ARBA" id="ARBA00022741"/>
    </source>
</evidence>
<comment type="caution">
    <text evidence="5">The sequence shown here is derived from an EMBL/GenBank/DDBJ whole genome shotgun (WGS) entry which is preliminary data.</text>
</comment>
<sequence>MKIATVSPINHHGKDNLYGLTYFMKQHASSGSLVEITVNKKKLSAVLIHTEPVSSQKIVLKKGLFRLKKIDKVLADPPPFNKLLLPIAQELSNFYREAIGPIMKLFIPSPILTSTNSHVDLTPKKRELEYYQPEVVIGTLAERIHYYKTLVREAHAKNKTVVIITPTVLLAEYISLACMDLPNKPIVIHGDITKKDFQSQHERFSGPQKSKLIIATPIALGLLHGNEDFIIVEDADSIHYRRPRRPFFPITEAIKMFARVIQTRYIEGKYFPALTDLQNDTKLFYISSRLKNASPITLAGIASDQKNVLCEDIQRLLITDTRPTILLTTRKGFYTFIYCCDCGTNIVCNTCHTPLVLYQGKQAYYWCRRCGKKTSANAECEHCGGWNLRGYGTGTQRIFAEVKKIAPDRPCWIYDADTVTTQKKREAVKNDFLQSESGILIGTDMILEEPTLRAHHGIIVNMDNLFSIPEYHVNERALTFILKLAEKITGGPSIIQTRFPNHPLFQHLLQQKVKSFLALELEERRKTHLPPYTLFIKITISHKNKNEREARISRAEKLITSYIENISSYDSFLDSTKHHILISISKDNWHTQSENLKHLLDAHSREWDIVVDPESVL</sequence>
<dbReference type="Pfam" id="PF17764">
    <property type="entry name" value="PriA_3primeBD"/>
    <property type="match status" value="1"/>
</dbReference>
<accession>A0A1G2H209</accession>
<dbReference type="GO" id="GO:0005524">
    <property type="term" value="F:ATP binding"/>
    <property type="evidence" value="ECO:0007669"/>
    <property type="project" value="UniProtKB-KW"/>
</dbReference>
<dbReference type="InterPro" id="IPR041222">
    <property type="entry name" value="PriA_3primeBD"/>
</dbReference>
<evidence type="ECO:0000313" key="5">
    <source>
        <dbReference type="EMBL" id="OGZ56340.1"/>
    </source>
</evidence>
<dbReference type="GO" id="GO:0006310">
    <property type="term" value="P:DNA recombination"/>
    <property type="evidence" value="ECO:0007669"/>
    <property type="project" value="TreeGrafter"/>
</dbReference>
<evidence type="ECO:0000256" key="2">
    <source>
        <dbReference type="ARBA" id="ARBA00022840"/>
    </source>
</evidence>
<evidence type="ECO:0000256" key="3">
    <source>
        <dbReference type="ARBA" id="ARBA00023125"/>
    </source>
</evidence>
<dbReference type="GO" id="GO:0003677">
    <property type="term" value="F:DNA binding"/>
    <property type="evidence" value="ECO:0007669"/>
    <property type="project" value="UniProtKB-KW"/>
</dbReference>
<evidence type="ECO:0000259" key="4">
    <source>
        <dbReference type="Pfam" id="PF17764"/>
    </source>
</evidence>
<dbReference type="AlphaFoldDB" id="A0A1G2H209"/>
<reference evidence="5 6" key="1">
    <citation type="journal article" date="2016" name="Nat. Commun.">
        <title>Thousands of microbial genomes shed light on interconnected biogeochemical processes in an aquifer system.</title>
        <authorList>
            <person name="Anantharaman K."/>
            <person name="Brown C.T."/>
            <person name="Hug L.A."/>
            <person name="Sharon I."/>
            <person name="Castelle C.J."/>
            <person name="Probst A.J."/>
            <person name="Thomas B.C."/>
            <person name="Singh A."/>
            <person name="Wilkins M.J."/>
            <person name="Karaoz U."/>
            <person name="Brodie E.L."/>
            <person name="Williams K.H."/>
            <person name="Hubbard S.S."/>
            <person name="Banfield J.F."/>
        </authorList>
    </citation>
    <scope>NUCLEOTIDE SEQUENCE [LARGE SCALE GENOMIC DNA]</scope>
</reference>
<keyword evidence="1" id="KW-0547">Nucleotide-binding</keyword>
<dbReference type="InterPro" id="IPR027417">
    <property type="entry name" value="P-loop_NTPase"/>
</dbReference>
<dbReference type="EMBL" id="MHOB01000053">
    <property type="protein sequence ID" value="OGZ56340.1"/>
    <property type="molecule type" value="Genomic_DNA"/>
</dbReference>
<organism evidence="5 6">
    <name type="scientific">Candidatus Ryanbacteria bacterium RIFCSPLOWO2_12_FULL_47_9c</name>
    <dbReference type="NCBI Taxonomy" id="1802131"/>
    <lineage>
        <taxon>Bacteria</taxon>
        <taxon>Candidatus Ryaniibacteriota</taxon>
    </lineage>
</organism>
<keyword evidence="3" id="KW-0238">DNA-binding</keyword>